<dbReference type="OrthoDB" id="2798350at2759"/>
<feature type="compositionally biased region" description="Basic and acidic residues" evidence="1">
    <location>
        <begin position="56"/>
        <end position="77"/>
    </location>
</feature>
<dbReference type="HOGENOM" id="CLU_2084883_0_0_1"/>
<organism evidence="3 4">
    <name type="scientific">Fomitopsis schrenkii</name>
    <name type="common">Brown rot fungus</name>
    <dbReference type="NCBI Taxonomy" id="2126942"/>
    <lineage>
        <taxon>Eukaryota</taxon>
        <taxon>Fungi</taxon>
        <taxon>Dikarya</taxon>
        <taxon>Basidiomycota</taxon>
        <taxon>Agaricomycotina</taxon>
        <taxon>Agaricomycetes</taxon>
        <taxon>Polyporales</taxon>
        <taxon>Fomitopsis</taxon>
    </lineage>
</organism>
<dbReference type="AlphaFoldDB" id="S8E9X9"/>
<feature type="region of interest" description="Disordered" evidence="1">
    <location>
        <begin position="43"/>
        <end position="117"/>
    </location>
</feature>
<dbReference type="EMBL" id="KE504151">
    <property type="protein sequence ID" value="EPT00104.1"/>
    <property type="molecule type" value="Genomic_DNA"/>
</dbReference>
<reference evidence="3 4" key="1">
    <citation type="journal article" date="2012" name="Science">
        <title>The Paleozoic origin of enzymatic lignin decomposition reconstructed from 31 fungal genomes.</title>
        <authorList>
            <person name="Floudas D."/>
            <person name="Binder M."/>
            <person name="Riley R."/>
            <person name="Barry K."/>
            <person name="Blanchette R.A."/>
            <person name="Henrissat B."/>
            <person name="Martinez A.T."/>
            <person name="Otillar R."/>
            <person name="Spatafora J.W."/>
            <person name="Yadav J.S."/>
            <person name="Aerts A."/>
            <person name="Benoit I."/>
            <person name="Boyd A."/>
            <person name="Carlson A."/>
            <person name="Copeland A."/>
            <person name="Coutinho P.M."/>
            <person name="de Vries R.P."/>
            <person name="Ferreira P."/>
            <person name="Findley K."/>
            <person name="Foster B."/>
            <person name="Gaskell J."/>
            <person name="Glotzer D."/>
            <person name="Gorecki P."/>
            <person name="Heitman J."/>
            <person name="Hesse C."/>
            <person name="Hori C."/>
            <person name="Igarashi K."/>
            <person name="Jurgens J.A."/>
            <person name="Kallen N."/>
            <person name="Kersten P."/>
            <person name="Kohler A."/>
            <person name="Kuees U."/>
            <person name="Kumar T.K.A."/>
            <person name="Kuo A."/>
            <person name="LaButti K."/>
            <person name="Larrondo L.F."/>
            <person name="Lindquist E."/>
            <person name="Ling A."/>
            <person name="Lombard V."/>
            <person name="Lucas S."/>
            <person name="Lundell T."/>
            <person name="Martin R."/>
            <person name="McLaughlin D.J."/>
            <person name="Morgenstern I."/>
            <person name="Morin E."/>
            <person name="Murat C."/>
            <person name="Nagy L.G."/>
            <person name="Nolan M."/>
            <person name="Ohm R.A."/>
            <person name="Patyshakuliyeva A."/>
            <person name="Rokas A."/>
            <person name="Ruiz-Duenas F.J."/>
            <person name="Sabat G."/>
            <person name="Salamov A."/>
            <person name="Samejima M."/>
            <person name="Schmutz J."/>
            <person name="Slot J.C."/>
            <person name="St John F."/>
            <person name="Stenlid J."/>
            <person name="Sun H."/>
            <person name="Sun S."/>
            <person name="Syed K."/>
            <person name="Tsang A."/>
            <person name="Wiebenga A."/>
            <person name="Young D."/>
            <person name="Pisabarro A."/>
            <person name="Eastwood D.C."/>
            <person name="Martin F."/>
            <person name="Cullen D."/>
            <person name="Grigoriev I.V."/>
            <person name="Hibbett D.S."/>
        </authorList>
    </citation>
    <scope>NUCLEOTIDE SEQUENCE</scope>
    <source>
        <strain evidence="4">FP-58527</strain>
    </source>
</reference>
<feature type="chain" id="PRO_5004550099" evidence="2">
    <location>
        <begin position="24"/>
        <end position="117"/>
    </location>
</feature>
<evidence type="ECO:0000256" key="2">
    <source>
        <dbReference type="SAM" id="SignalP"/>
    </source>
</evidence>
<dbReference type="InParanoid" id="S8E9X9"/>
<keyword evidence="4" id="KW-1185">Reference proteome</keyword>
<evidence type="ECO:0000256" key="1">
    <source>
        <dbReference type="SAM" id="MobiDB-lite"/>
    </source>
</evidence>
<dbReference type="Proteomes" id="UP000015241">
    <property type="component" value="Unassembled WGS sequence"/>
</dbReference>
<sequence length="117" mass="13692">MQSRVLLVLFALFFAVLFDIALASPVPVVNDRRTQKRALKQFEMKRRDGSIPSKARRAEPSQVWKREEPSQVWKRSEPSQVWRRAEPSQVWKRSEPSGVWKRSEPSNIWKRAPAPIP</sequence>
<proteinExistence type="predicted"/>
<name>S8E9X9_FOMSC</name>
<gene>
    <name evidence="3" type="ORF">FOMPIDRAFT_115654</name>
</gene>
<accession>S8E9X9</accession>
<evidence type="ECO:0000313" key="4">
    <source>
        <dbReference type="Proteomes" id="UP000015241"/>
    </source>
</evidence>
<keyword evidence="2" id="KW-0732">Signal</keyword>
<evidence type="ECO:0000313" key="3">
    <source>
        <dbReference type="EMBL" id="EPT00104.1"/>
    </source>
</evidence>
<protein>
    <submittedName>
        <fullName evidence="3">Uncharacterized protein</fullName>
    </submittedName>
</protein>
<feature type="signal peptide" evidence="2">
    <location>
        <begin position="1"/>
        <end position="23"/>
    </location>
</feature>